<organism evidence="2 3">
    <name type="scientific">Yersinia intermedia</name>
    <dbReference type="NCBI Taxonomy" id="631"/>
    <lineage>
        <taxon>Bacteria</taxon>
        <taxon>Pseudomonadati</taxon>
        <taxon>Pseudomonadota</taxon>
        <taxon>Gammaproteobacteria</taxon>
        <taxon>Enterobacterales</taxon>
        <taxon>Yersiniaceae</taxon>
        <taxon>Yersinia</taxon>
    </lineage>
</organism>
<protein>
    <submittedName>
        <fullName evidence="2">Nickel transport protein</fullName>
    </submittedName>
</protein>
<keyword evidence="1" id="KW-0812">Transmembrane</keyword>
<dbReference type="Proteomes" id="UP000038750">
    <property type="component" value="Unassembled WGS sequence"/>
</dbReference>
<accession>A0A0T9MS37</accession>
<feature type="transmembrane region" description="Helical" evidence="1">
    <location>
        <begin position="20"/>
        <end position="39"/>
    </location>
</feature>
<name>A0A0T9MS37_YERIN</name>
<dbReference type="EMBL" id="CPZJ01000018">
    <property type="protein sequence ID" value="CNG41183.1"/>
    <property type="molecule type" value="Genomic_DNA"/>
</dbReference>
<sequence>MTTVTEKRVAFGNQQTKLRAIYLLIGLLVVNGLAWIWAFNEFNDNAILMGDGFFGIQFWPATCG</sequence>
<keyword evidence="1" id="KW-0472">Membrane</keyword>
<keyword evidence="1" id="KW-1133">Transmembrane helix</keyword>
<dbReference type="AlphaFoldDB" id="A0A0T9MS37"/>
<proteinExistence type="predicted"/>
<gene>
    <name evidence="2" type="primary">hoxN_1</name>
    <name evidence="2" type="ORF">ERS008530_03695</name>
</gene>
<evidence type="ECO:0000313" key="2">
    <source>
        <dbReference type="EMBL" id="CNG41183.1"/>
    </source>
</evidence>
<reference evidence="2 3" key="1">
    <citation type="submission" date="2015-03" db="EMBL/GenBank/DDBJ databases">
        <authorList>
            <person name="Murphy D."/>
        </authorList>
    </citation>
    <scope>NUCLEOTIDE SEQUENCE [LARGE SCALE GENOMIC DNA]</scope>
    <source>
        <strain evidence="2 3">BR165/97</strain>
    </source>
</reference>
<evidence type="ECO:0000313" key="3">
    <source>
        <dbReference type="Proteomes" id="UP000038750"/>
    </source>
</evidence>
<evidence type="ECO:0000256" key="1">
    <source>
        <dbReference type="SAM" id="Phobius"/>
    </source>
</evidence>